<evidence type="ECO:0000313" key="2">
    <source>
        <dbReference type="Proteomes" id="UP000199584"/>
    </source>
</evidence>
<dbReference type="InterPro" id="IPR002808">
    <property type="entry name" value="AdoCbi_amidolase"/>
</dbReference>
<dbReference type="STRING" id="39060.SAMN05660706_10691"/>
<proteinExistence type="predicted"/>
<sequence>MLEEVTLFNKQVSIHGINFYIHNQTTFLISSNRPLKVLGSAVLGGNLRWARYIINHSVDKNYQGSNPEQDLKQVAERLQLGHDVLGMMTAVSVTHTVLSNGRQKELSVATLCTAGIGNPGVAGLPIKKVSGKYQPGTINLILLIDGDLTDSAMVNAIITATEAKTRALFNAKISLPSGERITGTTTDAIVVACTGRGEPLPYAGTATDLGYLIGRTVYKAVMQGVNTYLLLSGGEYKFENKQKLLN</sequence>
<gene>
    <name evidence="1" type="ORF">SAMN05660706_10691</name>
</gene>
<dbReference type="GO" id="GO:0016787">
    <property type="term" value="F:hydrolase activity"/>
    <property type="evidence" value="ECO:0007669"/>
    <property type="project" value="UniProtKB-KW"/>
</dbReference>
<dbReference type="RefSeq" id="WP_092482401.1">
    <property type="nucleotide sequence ID" value="NZ_FOYM01000006.1"/>
</dbReference>
<dbReference type="EMBL" id="FOYM01000006">
    <property type="protein sequence ID" value="SFR01222.1"/>
    <property type="molecule type" value="Genomic_DNA"/>
</dbReference>
<accession>A0A1I6D7D7</accession>
<keyword evidence="1" id="KW-0378">Hydrolase</keyword>
<dbReference type="PANTHER" id="PTHR35336">
    <property type="entry name" value="ADENOSYLCOBINAMIDE AMIDOHYDROLASE"/>
    <property type="match status" value="1"/>
</dbReference>
<evidence type="ECO:0000313" key="1">
    <source>
        <dbReference type="EMBL" id="SFR01222.1"/>
    </source>
</evidence>
<dbReference type="AlphaFoldDB" id="A0A1I6D7D7"/>
<keyword evidence="2" id="KW-1185">Reference proteome</keyword>
<dbReference type="OrthoDB" id="34339at2"/>
<dbReference type="Pfam" id="PF01955">
    <property type="entry name" value="CbiZ"/>
    <property type="match status" value="1"/>
</dbReference>
<reference evidence="2" key="1">
    <citation type="submission" date="2016-10" db="EMBL/GenBank/DDBJ databases">
        <authorList>
            <person name="Varghese N."/>
            <person name="Submissions S."/>
        </authorList>
    </citation>
    <scope>NUCLEOTIDE SEQUENCE [LARGE SCALE GENOMIC DNA]</scope>
    <source>
        <strain evidence="2">DSM 3669</strain>
    </source>
</reference>
<organism evidence="1 2">
    <name type="scientific">Desulfoscipio geothermicus DSM 3669</name>
    <dbReference type="NCBI Taxonomy" id="1121426"/>
    <lineage>
        <taxon>Bacteria</taxon>
        <taxon>Bacillati</taxon>
        <taxon>Bacillota</taxon>
        <taxon>Clostridia</taxon>
        <taxon>Eubacteriales</taxon>
        <taxon>Desulfallaceae</taxon>
        <taxon>Desulfoscipio</taxon>
    </lineage>
</organism>
<name>A0A1I6D7D7_9FIRM</name>
<dbReference type="Proteomes" id="UP000199584">
    <property type="component" value="Unassembled WGS sequence"/>
</dbReference>
<dbReference type="PANTHER" id="PTHR35336:SF5">
    <property type="entry name" value="ADENOSYLCOBINAMIDE AMIDOHYDROLASE"/>
    <property type="match status" value="1"/>
</dbReference>
<protein>
    <submittedName>
        <fullName evidence="1">Adenosylcobinamide amidohydrolase</fullName>
    </submittedName>
</protein>
<dbReference type="InterPro" id="IPR052209">
    <property type="entry name" value="CbiZ"/>
</dbReference>